<keyword evidence="5" id="KW-1185">Reference proteome</keyword>
<feature type="chain" id="PRO_5013627919" description="SXP/RAL-2 family protein Ani s 5-like cation-binding domain-containing protein" evidence="2">
    <location>
        <begin position="20"/>
        <end position="160"/>
    </location>
</feature>
<dbReference type="Pfam" id="PF02520">
    <property type="entry name" value="ANIS5_cation-bd"/>
    <property type="match status" value="1"/>
</dbReference>
<dbReference type="PANTHER" id="PTHR21593:SF36">
    <property type="entry name" value="DUF148 DOMAIN-CONTAINING PROTEIN-RELATED"/>
    <property type="match status" value="1"/>
</dbReference>
<evidence type="ECO:0000259" key="3">
    <source>
        <dbReference type="Pfam" id="PF02520"/>
    </source>
</evidence>
<feature type="non-terminal residue" evidence="4">
    <location>
        <position position="1"/>
    </location>
</feature>
<evidence type="ECO:0000256" key="1">
    <source>
        <dbReference type="SAM" id="MobiDB-lite"/>
    </source>
</evidence>
<dbReference type="PANTHER" id="PTHR21593">
    <property type="entry name" value="PRION-LIKE- Q/N-RICH -DOMAIN-BEARING PROTEIN PROTEIN"/>
    <property type="match status" value="1"/>
</dbReference>
<evidence type="ECO:0000256" key="2">
    <source>
        <dbReference type="SAM" id="SignalP"/>
    </source>
</evidence>
<organism evidence="4 5">
    <name type="scientific">Teladorsagia circumcincta</name>
    <name type="common">Brown stomach worm</name>
    <name type="synonym">Ostertagia circumcincta</name>
    <dbReference type="NCBI Taxonomy" id="45464"/>
    <lineage>
        <taxon>Eukaryota</taxon>
        <taxon>Metazoa</taxon>
        <taxon>Ecdysozoa</taxon>
        <taxon>Nematoda</taxon>
        <taxon>Chromadorea</taxon>
        <taxon>Rhabditida</taxon>
        <taxon>Rhabditina</taxon>
        <taxon>Rhabditomorpha</taxon>
        <taxon>Strongyloidea</taxon>
        <taxon>Trichostrongylidae</taxon>
        <taxon>Teladorsagia</taxon>
    </lineage>
</organism>
<dbReference type="EMBL" id="KZ351389">
    <property type="protein sequence ID" value="PIO63013.1"/>
    <property type="molecule type" value="Genomic_DNA"/>
</dbReference>
<keyword evidence="2" id="KW-0732">Signal</keyword>
<dbReference type="OrthoDB" id="5867022at2759"/>
<dbReference type="AlphaFoldDB" id="A0A2G9TYE6"/>
<feature type="region of interest" description="Disordered" evidence="1">
    <location>
        <begin position="115"/>
        <end position="144"/>
    </location>
</feature>
<feature type="domain" description="SXP/RAL-2 family protein Ani s 5-like cation-binding" evidence="3">
    <location>
        <begin position="43"/>
        <end position="138"/>
    </location>
</feature>
<dbReference type="Proteomes" id="UP000230423">
    <property type="component" value="Unassembled WGS sequence"/>
</dbReference>
<feature type="signal peptide" evidence="2">
    <location>
        <begin position="1"/>
        <end position="19"/>
    </location>
</feature>
<accession>A0A2G9TYE6</accession>
<sequence>MKTALIVFAFTAVVASGIARRHGGRGHHHGPPLPPYLKNVSAEARRDYFRIIFNDTLTIAEQKRKIEDWAKASKIEEQVKAYNEKMRTQMEEVKKNVTKLIEYLPRALKEFSDIVENEDQTPKQIRERRHNLTATYPEISENKPPGGALKDYKCLEILSL</sequence>
<dbReference type="InterPro" id="IPR052823">
    <property type="entry name" value="SXP/RAL-2_related"/>
</dbReference>
<name>A0A2G9TYE6_TELCI</name>
<proteinExistence type="predicted"/>
<evidence type="ECO:0000313" key="5">
    <source>
        <dbReference type="Proteomes" id="UP000230423"/>
    </source>
</evidence>
<gene>
    <name evidence="4" type="ORF">TELCIR_15407</name>
</gene>
<evidence type="ECO:0000313" key="4">
    <source>
        <dbReference type="EMBL" id="PIO63013.1"/>
    </source>
</evidence>
<protein>
    <recommendedName>
        <fullName evidence="3">SXP/RAL-2 family protein Ani s 5-like cation-binding domain-containing protein</fullName>
    </recommendedName>
</protein>
<dbReference type="InterPro" id="IPR003677">
    <property type="entry name" value="ANIS5_cation-bd"/>
</dbReference>
<reference evidence="4 5" key="1">
    <citation type="submission" date="2015-09" db="EMBL/GenBank/DDBJ databases">
        <title>Draft genome of the parasitic nematode Teladorsagia circumcincta isolate WARC Sus (inbred).</title>
        <authorList>
            <person name="Mitreva M."/>
        </authorList>
    </citation>
    <scope>NUCLEOTIDE SEQUENCE [LARGE SCALE GENOMIC DNA]</scope>
    <source>
        <strain evidence="4 5">S</strain>
    </source>
</reference>